<proteinExistence type="predicted"/>
<evidence type="ECO:0000313" key="1">
    <source>
        <dbReference type="EMBL" id="GBP87950.1"/>
    </source>
</evidence>
<organism evidence="1 2">
    <name type="scientific">Eumeta variegata</name>
    <name type="common">Bagworm moth</name>
    <name type="synonym">Eumeta japonica</name>
    <dbReference type="NCBI Taxonomy" id="151549"/>
    <lineage>
        <taxon>Eukaryota</taxon>
        <taxon>Metazoa</taxon>
        <taxon>Ecdysozoa</taxon>
        <taxon>Arthropoda</taxon>
        <taxon>Hexapoda</taxon>
        <taxon>Insecta</taxon>
        <taxon>Pterygota</taxon>
        <taxon>Neoptera</taxon>
        <taxon>Endopterygota</taxon>
        <taxon>Lepidoptera</taxon>
        <taxon>Glossata</taxon>
        <taxon>Ditrysia</taxon>
        <taxon>Tineoidea</taxon>
        <taxon>Psychidae</taxon>
        <taxon>Oiketicinae</taxon>
        <taxon>Eumeta</taxon>
    </lineage>
</organism>
<accession>A0A4C1ZJB7</accession>
<sequence>MPVETSVSGGVREELCEFPSRKCPGTVTDGNPRDAEGSTPSKCISEVLRKVGRDCYDVDLHAAARLRRQKADRRSAVCYYEILFPGGNTCNEQAALT</sequence>
<dbReference type="Proteomes" id="UP000299102">
    <property type="component" value="Unassembled WGS sequence"/>
</dbReference>
<evidence type="ECO:0000313" key="2">
    <source>
        <dbReference type="Proteomes" id="UP000299102"/>
    </source>
</evidence>
<gene>
    <name evidence="1" type="ORF">EVAR_62765_1</name>
</gene>
<protein>
    <submittedName>
        <fullName evidence="1">Uncharacterized protein</fullName>
    </submittedName>
</protein>
<name>A0A4C1ZJB7_EUMVA</name>
<dbReference type="AlphaFoldDB" id="A0A4C1ZJB7"/>
<keyword evidence="2" id="KW-1185">Reference proteome</keyword>
<reference evidence="1 2" key="1">
    <citation type="journal article" date="2019" name="Commun. Biol.">
        <title>The bagworm genome reveals a unique fibroin gene that provides high tensile strength.</title>
        <authorList>
            <person name="Kono N."/>
            <person name="Nakamura H."/>
            <person name="Ohtoshi R."/>
            <person name="Tomita M."/>
            <person name="Numata K."/>
            <person name="Arakawa K."/>
        </authorList>
    </citation>
    <scope>NUCLEOTIDE SEQUENCE [LARGE SCALE GENOMIC DNA]</scope>
</reference>
<dbReference type="EMBL" id="BGZK01001897">
    <property type="protein sequence ID" value="GBP87950.1"/>
    <property type="molecule type" value="Genomic_DNA"/>
</dbReference>
<comment type="caution">
    <text evidence="1">The sequence shown here is derived from an EMBL/GenBank/DDBJ whole genome shotgun (WGS) entry which is preliminary data.</text>
</comment>